<dbReference type="EMBL" id="CP118615">
    <property type="protein sequence ID" value="WDZ86972.1"/>
    <property type="molecule type" value="Genomic_DNA"/>
</dbReference>
<dbReference type="InterPro" id="IPR025850">
    <property type="entry name" value="SUKH-3"/>
</dbReference>
<dbReference type="RefSeq" id="WP_275033846.1">
    <property type="nucleotide sequence ID" value="NZ_CP118615.1"/>
</dbReference>
<proteinExistence type="predicted"/>
<gene>
    <name evidence="1" type="ORF">PVK37_11505</name>
</gene>
<name>A0ABY7ZVC9_9ACTN</name>
<evidence type="ECO:0000313" key="2">
    <source>
        <dbReference type="Proteomes" id="UP001219605"/>
    </source>
</evidence>
<evidence type="ECO:0000313" key="1">
    <source>
        <dbReference type="EMBL" id="WDZ86972.1"/>
    </source>
</evidence>
<dbReference type="InterPro" id="IPR025968">
    <property type="entry name" value="YwqJ_deaminase"/>
</dbReference>
<sequence>MIDRQQAEQLATVWARRDAQRLGRECVPMVEEFDLGYVIWSGVAGDVTTTPGDLPNTVVDRETGDITHWPRLPAEIIAQTYRQRRPQQRAPRTVDPATHLLREIHRLPTPGTAAHLTLQGRTYVAQGAKGETELHHHPLVQSYLDNLPPGRLVRGGERHAELIVVSDALHDQDFQRASAGQPPLDFQEYLALLETARLETFRVREPGDPAGGPADRPCDSCVTALVRLRLLPWADLAYVEEWRPGPQPAPHPDRFPPEVAHSLVAAGWRPEPGDELLAEAAIDETCGAVAGGDEHLRFPAALQALTAFPGLSSGRRGPGERTWVSRFQVDPLLAAHTAASLADFGAVLGVRLFPIGTERQDSILAVDEHGRIFALDQAGEWFLGPDIDTALTTLLLGRAPARVRDDGTW</sequence>
<keyword evidence="2" id="KW-1185">Reference proteome</keyword>
<protein>
    <submittedName>
        <fullName evidence="1">SUKH-3 domain-containing protein</fullName>
    </submittedName>
</protein>
<organism evidence="1 2">
    <name type="scientific">Micromonospora cathayae</name>
    <dbReference type="NCBI Taxonomy" id="3028804"/>
    <lineage>
        <taxon>Bacteria</taxon>
        <taxon>Bacillati</taxon>
        <taxon>Actinomycetota</taxon>
        <taxon>Actinomycetes</taxon>
        <taxon>Micromonosporales</taxon>
        <taxon>Micromonosporaceae</taxon>
        <taxon>Micromonospora</taxon>
    </lineage>
</organism>
<reference evidence="1 2" key="1">
    <citation type="submission" date="2023-02" db="EMBL/GenBank/DDBJ databases">
        <authorList>
            <person name="Mo P."/>
        </authorList>
    </citation>
    <scope>NUCLEOTIDE SEQUENCE [LARGE SCALE GENOMIC DNA]</scope>
    <source>
        <strain evidence="1 2">HUAS 3</strain>
    </source>
</reference>
<dbReference type="Pfam" id="PF14433">
    <property type="entry name" value="SUKH-3"/>
    <property type="match status" value="1"/>
</dbReference>
<accession>A0ABY7ZVC9</accession>
<dbReference type="Pfam" id="PF14431">
    <property type="entry name" value="YwqJ-deaminase"/>
    <property type="match status" value="1"/>
</dbReference>
<dbReference type="Proteomes" id="UP001219605">
    <property type="component" value="Chromosome"/>
</dbReference>